<dbReference type="Proteomes" id="UP001295684">
    <property type="component" value="Unassembled WGS sequence"/>
</dbReference>
<protein>
    <recommendedName>
        <fullName evidence="5">FLYWCH-type domain-containing protein</fullName>
    </recommendedName>
</protein>
<comment type="caution">
    <text evidence="6">The sequence shown here is derived from an EMBL/GenBank/DDBJ whole genome shotgun (WGS) entry which is preliminary data.</text>
</comment>
<evidence type="ECO:0000259" key="5">
    <source>
        <dbReference type="Pfam" id="PF04500"/>
    </source>
</evidence>
<organism evidence="6 7">
    <name type="scientific">Euplotes crassus</name>
    <dbReference type="NCBI Taxonomy" id="5936"/>
    <lineage>
        <taxon>Eukaryota</taxon>
        <taxon>Sar</taxon>
        <taxon>Alveolata</taxon>
        <taxon>Ciliophora</taxon>
        <taxon>Intramacronucleata</taxon>
        <taxon>Spirotrichea</taxon>
        <taxon>Hypotrichia</taxon>
        <taxon>Euplotida</taxon>
        <taxon>Euplotidae</taxon>
        <taxon>Moneuplotes</taxon>
    </lineage>
</organism>
<proteinExistence type="predicted"/>
<evidence type="ECO:0000256" key="2">
    <source>
        <dbReference type="ARBA" id="ARBA00022771"/>
    </source>
</evidence>
<evidence type="ECO:0000256" key="4">
    <source>
        <dbReference type="SAM" id="Coils"/>
    </source>
</evidence>
<dbReference type="AlphaFoldDB" id="A0AAD1Y192"/>
<evidence type="ECO:0000256" key="3">
    <source>
        <dbReference type="ARBA" id="ARBA00022833"/>
    </source>
</evidence>
<dbReference type="InterPro" id="IPR007588">
    <property type="entry name" value="Znf_FLYWCH"/>
</dbReference>
<gene>
    <name evidence="6" type="ORF">ECRASSUSDP1_LOCUS24837</name>
</gene>
<evidence type="ECO:0000313" key="6">
    <source>
        <dbReference type="EMBL" id="CAI2383338.1"/>
    </source>
</evidence>
<keyword evidence="1" id="KW-0479">Metal-binding</keyword>
<name>A0AAD1Y192_EUPCR</name>
<reference evidence="6" key="1">
    <citation type="submission" date="2023-07" db="EMBL/GenBank/DDBJ databases">
        <authorList>
            <consortium name="AG Swart"/>
            <person name="Singh M."/>
            <person name="Singh A."/>
            <person name="Seah K."/>
            <person name="Emmerich C."/>
        </authorList>
    </citation>
    <scope>NUCLEOTIDE SEQUENCE</scope>
    <source>
        <strain evidence="6">DP1</strain>
    </source>
</reference>
<dbReference type="Pfam" id="PF04500">
    <property type="entry name" value="FLYWCH"/>
    <property type="match status" value="1"/>
</dbReference>
<dbReference type="Gene3D" id="2.20.25.240">
    <property type="match status" value="1"/>
</dbReference>
<keyword evidence="4" id="KW-0175">Coiled coil</keyword>
<dbReference type="GO" id="GO:0008270">
    <property type="term" value="F:zinc ion binding"/>
    <property type="evidence" value="ECO:0007669"/>
    <property type="project" value="UniProtKB-KW"/>
</dbReference>
<dbReference type="EMBL" id="CAMPGE010025599">
    <property type="protein sequence ID" value="CAI2383338.1"/>
    <property type="molecule type" value="Genomic_DNA"/>
</dbReference>
<sequence length="870" mass="101352">MIKLSFNGKSKFCDETPCDLRNLAQKAHESFNITHHDLRFSYKDCNEERIEIEHQRDLKSAYKFTKLCKVPVLNILIESGHTNIKKEDTTPVPLSEINSNQLAARRSDELQTPQKLPISELKSETPQLPKINEKPLIEFEGFIYKLSGKSNDTVYYKCEDSKTLKCRGMLKVTTQNSQEKMSLCKPHSVDIKEHSFFQKCFEDENQARKDKKRLKKLEKQKKIKEERLKEELVLAETLNQMRKDGEPVDDDGNLFKAPQKKDLINQITAFQETEDHCDEDTCLIDIQMIIDECYKEDPSSNRVQVLANIAQIPKMVPILNKKMVLIEKFLDEAERKGKDRVKRTMNRPFLAAQVCPSILDAQKSKKEIVNPYYKKHKLKANIMVPVIPRSTIARSSPHMDLSNIKSYSGTVFGRAYHEIPIKGHMRKFMFLVSDFEVKMLRTNLSEKSQKNDDRYNLKIRSLHMRVFNTCKSPLLCQKMKFLHADRPYPYRKTCCRKFLHLLCLVQECLRTKFKPEIIGIDTNMELSTAVQAAFPSAFIFTTHLDFTRQLWKMIFDHDMVIDHQITPEVSHLVCCIQAISFLPPFKAKAQIENLKSHFSSKIPEELMPAFQKFIENFTNLYGNSFTNVESWNQSILYLKHRDLLISIFKSKEICMNEVIKATNWTKNKGRNVLLMIETARRIERGLKSKHSRIQAPEGKFDPILPFTKIFEKIIKLNIKDFVDSKITPPKDTLADWSKVKYLRITDPPVIKDKLGHNMKMTDCFQTRKNKLRLRKLKRKQKYPPKRSNIPELTFNSEVVQNDFTTPAGQCVATIDNSVNQVVERETDYIAERQGLTSHDIYSEDSDELREEHHRNMALQTLAQRMLGKSK</sequence>
<feature type="coiled-coil region" evidence="4">
    <location>
        <begin position="200"/>
        <end position="234"/>
    </location>
</feature>
<keyword evidence="7" id="KW-1185">Reference proteome</keyword>
<accession>A0AAD1Y192</accession>
<feature type="domain" description="FLYWCH-type" evidence="5">
    <location>
        <begin position="133"/>
        <end position="181"/>
    </location>
</feature>
<evidence type="ECO:0000313" key="7">
    <source>
        <dbReference type="Proteomes" id="UP001295684"/>
    </source>
</evidence>
<keyword evidence="3" id="KW-0862">Zinc</keyword>
<keyword evidence="2" id="KW-0863">Zinc-finger</keyword>
<evidence type="ECO:0000256" key="1">
    <source>
        <dbReference type="ARBA" id="ARBA00022723"/>
    </source>
</evidence>